<name>A0A7W3Y5E7_9GAMM</name>
<sequence length="93" mass="9742">MSSLVHIGCDEPRHLSFNAELEFGSIVLWIKDGGATVSVTMSRADVGRLQAALNAAVDPRNAPGALPSPRISDIACPAAPVPYACPVNQSNEE</sequence>
<gene>
    <name evidence="1" type="ORF">H4F98_07345</name>
</gene>
<dbReference type="AlphaFoldDB" id="A0A7W3Y5E7"/>
<reference evidence="1 2" key="1">
    <citation type="submission" date="2020-08" db="EMBL/GenBank/DDBJ databases">
        <authorList>
            <person name="Xu S."/>
            <person name="Li A."/>
        </authorList>
    </citation>
    <scope>NUCLEOTIDE SEQUENCE [LARGE SCALE GENOMIC DNA]</scope>
    <source>
        <strain evidence="1 2">119BY6-57</strain>
    </source>
</reference>
<keyword evidence="2" id="KW-1185">Reference proteome</keyword>
<dbReference type="EMBL" id="JACHTF010000006">
    <property type="protein sequence ID" value="MBB1060388.1"/>
    <property type="molecule type" value="Genomic_DNA"/>
</dbReference>
<proteinExistence type="predicted"/>
<organism evidence="1 2">
    <name type="scientific">Marilutibacter spongiae</name>
    <dbReference type="NCBI Taxonomy" id="2025720"/>
    <lineage>
        <taxon>Bacteria</taxon>
        <taxon>Pseudomonadati</taxon>
        <taxon>Pseudomonadota</taxon>
        <taxon>Gammaproteobacteria</taxon>
        <taxon>Lysobacterales</taxon>
        <taxon>Lysobacteraceae</taxon>
        <taxon>Marilutibacter</taxon>
    </lineage>
</organism>
<protein>
    <submittedName>
        <fullName evidence="1">Uncharacterized protein</fullName>
    </submittedName>
</protein>
<evidence type="ECO:0000313" key="1">
    <source>
        <dbReference type="EMBL" id="MBB1060388.1"/>
    </source>
</evidence>
<dbReference type="Proteomes" id="UP000523196">
    <property type="component" value="Unassembled WGS sequence"/>
</dbReference>
<accession>A0A7W3Y5E7</accession>
<evidence type="ECO:0000313" key="2">
    <source>
        <dbReference type="Proteomes" id="UP000523196"/>
    </source>
</evidence>
<dbReference type="RefSeq" id="WP_182686303.1">
    <property type="nucleotide sequence ID" value="NZ_JACHTF010000006.1"/>
</dbReference>
<comment type="caution">
    <text evidence="1">The sequence shown here is derived from an EMBL/GenBank/DDBJ whole genome shotgun (WGS) entry which is preliminary data.</text>
</comment>